<dbReference type="SUPFAM" id="SSF52540">
    <property type="entry name" value="P-loop containing nucleoside triphosphate hydrolases"/>
    <property type="match status" value="1"/>
</dbReference>
<dbReference type="Gene3D" id="3.40.50.300">
    <property type="entry name" value="P-loop containing nucleotide triphosphate hydrolases"/>
    <property type="match status" value="1"/>
</dbReference>
<evidence type="ECO:0000256" key="1">
    <source>
        <dbReference type="SAM" id="MobiDB-lite"/>
    </source>
</evidence>
<feature type="region of interest" description="Disordered" evidence="1">
    <location>
        <begin position="391"/>
        <end position="420"/>
    </location>
</feature>
<evidence type="ECO:0000313" key="2">
    <source>
        <dbReference type="EMBL" id="MCC3803777.1"/>
    </source>
</evidence>
<name>A0A9Q3U9L5_VIBPH</name>
<protein>
    <submittedName>
        <fullName evidence="2">AAA family ATPase</fullName>
    </submittedName>
</protein>
<gene>
    <name evidence="2" type="ORF">IB292_01885</name>
</gene>
<dbReference type="InterPro" id="IPR027417">
    <property type="entry name" value="P-loop_NTPase"/>
</dbReference>
<reference evidence="2" key="1">
    <citation type="submission" date="2020-09" db="EMBL/GenBank/DDBJ databases">
        <title>Genome sequence of Vibrio parahaemolyticus isolates.</title>
        <authorList>
            <person name="Hammerl J.A."/>
            <person name="Strauch E."/>
        </authorList>
    </citation>
    <scope>NUCLEOTIDE SEQUENCE</scope>
    <source>
        <strain evidence="2">17-VB00146</strain>
    </source>
</reference>
<feature type="compositionally biased region" description="Polar residues" evidence="1">
    <location>
        <begin position="397"/>
        <end position="406"/>
    </location>
</feature>
<dbReference type="AlphaFoldDB" id="A0A9Q3U9L5"/>
<evidence type="ECO:0000313" key="3">
    <source>
        <dbReference type="Proteomes" id="UP000726777"/>
    </source>
</evidence>
<dbReference type="RefSeq" id="WP_228085452.1">
    <property type="nucleotide sequence ID" value="NZ_JACVHL010000002.1"/>
</dbReference>
<accession>A0A9Q3U9L5</accession>
<dbReference type="Pfam" id="PF13481">
    <property type="entry name" value="AAA_25"/>
    <property type="match status" value="1"/>
</dbReference>
<dbReference type="Proteomes" id="UP000726777">
    <property type="component" value="Unassembled WGS sequence"/>
</dbReference>
<organism evidence="2 3">
    <name type="scientific">Vibrio parahaemolyticus</name>
    <dbReference type="NCBI Taxonomy" id="670"/>
    <lineage>
        <taxon>Bacteria</taxon>
        <taxon>Pseudomonadati</taxon>
        <taxon>Pseudomonadota</taxon>
        <taxon>Gammaproteobacteria</taxon>
        <taxon>Vibrionales</taxon>
        <taxon>Vibrionaceae</taxon>
        <taxon>Vibrio</taxon>
    </lineage>
</organism>
<dbReference type="EMBL" id="JACVHL010000002">
    <property type="protein sequence ID" value="MCC3803777.1"/>
    <property type="molecule type" value="Genomic_DNA"/>
</dbReference>
<proteinExistence type="predicted"/>
<comment type="caution">
    <text evidence="2">The sequence shown here is derived from an EMBL/GenBank/DDBJ whole genome shotgun (WGS) entry which is preliminary data.</text>
</comment>
<sequence length="420" mass="46496">MSNPGLIKKPFCVENILQAKQNLLKNFVIPGLSKKKVGFLNGPPNIGKSFLLQTLAYEVALAKPLVGIIDSETANPLKVLFLCQEDGLDGFLSRAESQIQIFSQEELKVLQEQLVPAVMPYSLINRNPEDPKCKFQVEMLINDAKNYDLVIIDTARKVMGNAREVEEDKLLEDVLDQVANEADVAILVSHHLTKLHADRKQKLDINATGGSGLSSTQASSKYHLTLYYGDDKGHTTTKLWHSKYNYVPKDKLISELNPIVFTQNELDLFIASNIDHSTNRETVETLRKLESTTAIETSDHVDKKGFISNGEVDLITSQDSHQSIPAESKLIEADTGESDLTDQQDEASQQTLTPHILLVDPEVKIVTQTSKKEANVTKRQQKIIDTVAKETPISPLVDSTSNSKAPSSGALFGDVDDDQY</sequence>